<sequence>MKTNAELQKDVQDAIKWEPLLHAAEIGVTAKDGVVSLTGIVDHYAKKTEAENAAKKVIGVKVLVENIIVKTSDSSSKTDNEIADEILKAFKSNALIPENRIKIIVENGQVTLEGEVQWEYEREITKNAIHYIPGVKGIINHIKIKSEIINDIKQKDIEHAMKMNWVVYDSDIHIQVSGTTVILTGTVNSWHQKEEAERIAWKTPGIQHVDNRLFVDYEYSKNSLSS</sequence>
<dbReference type="GO" id="GO:0008483">
    <property type="term" value="F:transaminase activity"/>
    <property type="evidence" value="ECO:0007669"/>
    <property type="project" value="UniProtKB-KW"/>
</dbReference>
<keyword evidence="3" id="KW-0032">Aminotransferase</keyword>
<dbReference type="InterPro" id="IPR007055">
    <property type="entry name" value="BON_dom"/>
</dbReference>
<dbReference type="PANTHER" id="PTHR34606">
    <property type="entry name" value="BON DOMAIN-CONTAINING PROTEIN"/>
    <property type="match status" value="1"/>
</dbReference>
<dbReference type="PANTHER" id="PTHR34606:SF4">
    <property type="entry name" value="OUTER MEMBRANE LIPOPROTEIN DOLP"/>
    <property type="match status" value="1"/>
</dbReference>
<protein>
    <submittedName>
        <fullName evidence="3">Ornithine aminotransferase</fullName>
    </submittedName>
</protein>
<accession>A0A0N0IY20</accession>
<dbReference type="OrthoDB" id="870892at2"/>
<evidence type="ECO:0000313" key="4">
    <source>
        <dbReference type="Proteomes" id="UP000037953"/>
    </source>
</evidence>
<dbReference type="InterPro" id="IPR014004">
    <property type="entry name" value="Transpt-assoc_nodulatn_dom_bac"/>
</dbReference>
<organism evidence="3 4">
    <name type="scientific">Chryseobacterium indologenes</name>
    <name type="common">Flavobacterium indologenes</name>
    <dbReference type="NCBI Taxonomy" id="253"/>
    <lineage>
        <taxon>Bacteria</taxon>
        <taxon>Pseudomonadati</taxon>
        <taxon>Bacteroidota</taxon>
        <taxon>Flavobacteriia</taxon>
        <taxon>Flavobacteriales</taxon>
        <taxon>Weeksellaceae</taxon>
        <taxon>Chryseobacterium group</taxon>
        <taxon>Chryseobacterium</taxon>
    </lineage>
</organism>
<evidence type="ECO:0000313" key="3">
    <source>
        <dbReference type="EMBL" id="KPE52753.1"/>
    </source>
</evidence>
<dbReference type="EMBL" id="LJOD01000001">
    <property type="protein sequence ID" value="KPE52753.1"/>
    <property type="molecule type" value="Genomic_DNA"/>
</dbReference>
<dbReference type="SMART" id="SM00749">
    <property type="entry name" value="BON"/>
    <property type="match status" value="3"/>
</dbReference>
<dbReference type="PROSITE" id="PS50914">
    <property type="entry name" value="BON"/>
    <property type="match status" value="3"/>
</dbReference>
<name>A0A0N0IY20_CHRID</name>
<dbReference type="AlphaFoldDB" id="A0A0N0IY20"/>
<dbReference type="Gene3D" id="3.30.1340.30">
    <property type="match status" value="3"/>
</dbReference>
<gene>
    <name evidence="3" type="ORF">AOB46_01770</name>
</gene>
<dbReference type="Pfam" id="PF04972">
    <property type="entry name" value="BON"/>
    <property type="match status" value="3"/>
</dbReference>
<comment type="caution">
    <text evidence="3">The sequence shown here is derived from an EMBL/GenBank/DDBJ whole genome shotgun (WGS) entry which is preliminary data.</text>
</comment>
<keyword evidence="1" id="KW-0732">Signal</keyword>
<dbReference type="Proteomes" id="UP000037953">
    <property type="component" value="Unassembled WGS sequence"/>
</dbReference>
<dbReference type="PATRIC" id="fig|253.9.peg.373"/>
<feature type="domain" description="BON" evidence="2">
    <location>
        <begin position="78"/>
        <end position="146"/>
    </location>
</feature>
<reference evidence="3 4" key="1">
    <citation type="journal article" date="2015" name="Genom Data">
        <title>Draft genome sequence of a multidrug-resistant Chryseobacterium indologenes isolate from Malaysia.</title>
        <authorList>
            <person name="Yu C.Y."/>
            <person name="Ang G.Y."/>
            <person name="Cheng H.J."/>
            <person name="Cheong Y.M."/>
            <person name="Yin W.F."/>
            <person name="Chan K.G."/>
        </authorList>
    </citation>
    <scope>NUCLEOTIDE SEQUENCE [LARGE SCALE GENOMIC DNA]</scope>
    <source>
        <strain evidence="3 4">CI_885</strain>
    </source>
</reference>
<keyword evidence="3" id="KW-0808">Transferase</keyword>
<feature type="domain" description="BON" evidence="2">
    <location>
        <begin position="149"/>
        <end position="217"/>
    </location>
</feature>
<feature type="domain" description="BON" evidence="2">
    <location>
        <begin position="3"/>
        <end position="71"/>
    </location>
</feature>
<proteinExistence type="predicted"/>
<dbReference type="InterPro" id="IPR051686">
    <property type="entry name" value="Lipoprotein_DolP"/>
</dbReference>
<reference evidence="4" key="2">
    <citation type="submission" date="2015-09" db="EMBL/GenBank/DDBJ databases">
        <title>Draft genome sequence of a multidrug-resistant Chryseobacterium indologenes isolate from Malaysia.</title>
        <authorList>
            <person name="Yu C.Y."/>
            <person name="Ang G.Y."/>
            <person name="Chan K.-G."/>
        </authorList>
    </citation>
    <scope>NUCLEOTIDE SEQUENCE [LARGE SCALE GENOMIC DNA]</scope>
    <source>
        <strain evidence="4">CI_885</strain>
    </source>
</reference>
<dbReference type="RefSeq" id="WP_062696784.1">
    <property type="nucleotide sequence ID" value="NZ_LJOD01000001.1"/>
</dbReference>
<evidence type="ECO:0000259" key="2">
    <source>
        <dbReference type="PROSITE" id="PS50914"/>
    </source>
</evidence>
<evidence type="ECO:0000256" key="1">
    <source>
        <dbReference type="ARBA" id="ARBA00022729"/>
    </source>
</evidence>